<keyword evidence="7 8" id="KW-0472">Membrane</keyword>
<keyword evidence="11" id="KW-1185">Reference proteome</keyword>
<organism evidence="10 11">
    <name type="scientific">Paraburkholderia ribeironis</name>
    <dbReference type="NCBI Taxonomy" id="1247936"/>
    <lineage>
        <taxon>Bacteria</taxon>
        <taxon>Pseudomonadati</taxon>
        <taxon>Pseudomonadota</taxon>
        <taxon>Betaproteobacteria</taxon>
        <taxon>Burkholderiales</taxon>
        <taxon>Burkholderiaceae</taxon>
        <taxon>Paraburkholderia</taxon>
    </lineage>
</organism>
<evidence type="ECO:0000256" key="4">
    <source>
        <dbReference type="ARBA" id="ARBA00022596"/>
    </source>
</evidence>
<evidence type="ECO:0000256" key="5">
    <source>
        <dbReference type="ARBA" id="ARBA00022692"/>
    </source>
</evidence>
<dbReference type="InterPro" id="IPR004688">
    <property type="entry name" value="Ni/Co_transpt"/>
</dbReference>
<comment type="caution">
    <text evidence="8">Lacks conserved residue(s) required for the propagation of feature annotation.</text>
</comment>
<dbReference type="InterPro" id="IPR011541">
    <property type="entry name" value="Ni/Co_transpt_high_affinity"/>
</dbReference>
<protein>
    <recommendedName>
        <fullName evidence="8">Nickel/cobalt efflux system</fullName>
    </recommendedName>
</protein>
<comment type="subcellular location">
    <subcellularLocation>
        <location evidence="8">Cell membrane</location>
        <topology evidence="8">Multi-pass membrane protein</topology>
    </subcellularLocation>
    <subcellularLocation>
        <location evidence="1">Endomembrane system</location>
        <topology evidence="1">Multi-pass membrane protein</topology>
    </subcellularLocation>
</comment>
<dbReference type="GO" id="GO:0005886">
    <property type="term" value="C:plasma membrane"/>
    <property type="evidence" value="ECO:0007669"/>
    <property type="project" value="UniProtKB-SubCell"/>
</dbReference>
<keyword evidence="3 8" id="KW-0813">Transport</keyword>
<dbReference type="Proteomes" id="UP000187012">
    <property type="component" value="Unassembled WGS sequence"/>
</dbReference>
<dbReference type="EMBL" id="CYGX02000103">
    <property type="protein sequence ID" value="SIT48439.1"/>
    <property type="molecule type" value="Genomic_DNA"/>
</dbReference>
<dbReference type="AlphaFoldDB" id="A0A1N7SM04"/>
<evidence type="ECO:0000256" key="7">
    <source>
        <dbReference type="ARBA" id="ARBA00023136"/>
    </source>
</evidence>
<dbReference type="STRING" id="1247936.BN2475_1030006"/>
<keyword evidence="4" id="KW-0533">Nickel</keyword>
<evidence type="ECO:0000256" key="8">
    <source>
        <dbReference type="RuleBase" id="RU362101"/>
    </source>
</evidence>
<keyword evidence="6 8" id="KW-1133">Transmembrane helix</keyword>
<evidence type="ECO:0000256" key="6">
    <source>
        <dbReference type="ARBA" id="ARBA00022989"/>
    </source>
</evidence>
<name>A0A1N7SM04_9BURK</name>
<proteinExistence type="inferred from homology"/>
<feature type="transmembrane region" description="Helical" evidence="8">
    <location>
        <begin position="87"/>
        <end position="115"/>
    </location>
</feature>
<dbReference type="GO" id="GO:0012505">
    <property type="term" value="C:endomembrane system"/>
    <property type="evidence" value="ECO:0007669"/>
    <property type="project" value="UniProtKB-SubCell"/>
</dbReference>
<evidence type="ECO:0000256" key="1">
    <source>
        <dbReference type="ARBA" id="ARBA00004127"/>
    </source>
</evidence>
<dbReference type="Pfam" id="PF03824">
    <property type="entry name" value="NicO"/>
    <property type="match status" value="1"/>
</dbReference>
<keyword evidence="5 8" id="KW-0812">Transmembrane</keyword>
<gene>
    <name evidence="10" type="ORF">BN2475_1030006</name>
</gene>
<evidence type="ECO:0000256" key="3">
    <source>
        <dbReference type="ARBA" id="ARBA00022448"/>
    </source>
</evidence>
<accession>A0A1N7SM04</accession>
<evidence type="ECO:0000313" key="10">
    <source>
        <dbReference type="EMBL" id="SIT48439.1"/>
    </source>
</evidence>
<sequence length="230" mass="25230">MFAQLIQIFDDSNSRVRSKLFGIYGVLVTINIVVWLWVLAAFHIYSVLPGTALLACGFGLRHAVDADHIAAIDNVTRKLMQEKKRPIAVGFFFSFGHSTVVVLASVVVALATTAIQGKFERFKEIGGIVGTLVSALFRKKPQLAQDHPQVVPGAAQHRMIRIAQRTLEPIAIEPAVGLHVPDGRLDRTTPPDHRAQPARDTASQAWVIDLHAIDGDTLVATVDVEVRRFC</sequence>
<feature type="compositionally biased region" description="Basic and acidic residues" evidence="9">
    <location>
        <begin position="181"/>
        <end position="197"/>
    </location>
</feature>
<reference evidence="10 11" key="1">
    <citation type="submission" date="2016-12" db="EMBL/GenBank/DDBJ databases">
        <authorList>
            <person name="Song W.-J."/>
            <person name="Kurnit D.M."/>
        </authorList>
    </citation>
    <scope>NUCLEOTIDE SEQUENCE [LARGE SCALE GENOMIC DNA]</scope>
    <source>
        <strain evidence="10 11">STM7296</strain>
    </source>
</reference>
<evidence type="ECO:0000256" key="2">
    <source>
        <dbReference type="ARBA" id="ARBA00010892"/>
    </source>
</evidence>
<dbReference type="PANTHER" id="PTHR31611">
    <property type="entry name" value="HIGH-AFFINITY NICKEL TRANSPORT PROTEIN NIC1"/>
    <property type="match status" value="1"/>
</dbReference>
<dbReference type="PANTHER" id="PTHR31611:SF0">
    <property type="entry name" value="HIGH-AFFINITY NICKEL TRANSPORT PROTEIN NIC1"/>
    <property type="match status" value="1"/>
</dbReference>
<evidence type="ECO:0000256" key="9">
    <source>
        <dbReference type="SAM" id="MobiDB-lite"/>
    </source>
</evidence>
<dbReference type="GO" id="GO:0015099">
    <property type="term" value="F:nickel cation transmembrane transporter activity"/>
    <property type="evidence" value="ECO:0007669"/>
    <property type="project" value="UniProtKB-UniRule"/>
</dbReference>
<evidence type="ECO:0000313" key="11">
    <source>
        <dbReference type="Proteomes" id="UP000187012"/>
    </source>
</evidence>
<feature type="region of interest" description="Disordered" evidence="9">
    <location>
        <begin position="181"/>
        <end position="200"/>
    </location>
</feature>
<comment type="similarity">
    <text evidence="2 8">Belongs to the NiCoT transporter (TC 2.A.52) family.</text>
</comment>
<feature type="transmembrane region" description="Helical" evidence="8">
    <location>
        <begin position="21"/>
        <end position="45"/>
    </location>
</feature>